<dbReference type="EMBL" id="JBHSFK010000045">
    <property type="protein sequence ID" value="MFC4506607.1"/>
    <property type="molecule type" value="Genomic_DNA"/>
</dbReference>
<dbReference type="Proteomes" id="UP001595839">
    <property type="component" value="Unassembled WGS sequence"/>
</dbReference>
<feature type="region of interest" description="Disordered" evidence="1">
    <location>
        <begin position="119"/>
        <end position="145"/>
    </location>
</feature>
<gene>
    <name evidence="2" type="ORF">ACFPIH_45400</name>
</gene>
<comment type="caution">
    <text evidence="2">The sequence shown here is derived from an EMBL/GenBank/DDBJ whole genome shotgun (WGS) entry which is preliminary data.</text>
</comment>
<evidence type="ECO:0000313" key="3">
    <source>
        <dbReference type="Proteomes" id="UP001595839"/>
    </source>
</evidence>
<organism evidence="2 3">
    <name type="scientific">Streptomyces vulcanius</name>
    <dbReference type="NCBI Taxonomy" id="1441876"/>
    <lineage>
        <taxon>Bacteria</taxon>
        <taxon>Bacillati</taxon>
        <taxon>Actinomycetota</taxon>
        <taxon>Actinomycetes</taxon>
        <taxon>Kitasatosporales</taxon>
        <taxon>Streptomycetaceae</taxon>
        <taxon>Streptomyces</taxon>
    </lineage>
</organism>
<evidence type="ECO:0000313" key="2">
    <source>
        <dbReference type="EMBL" id="MFC4506607.1"/>
    </source>
</evidence>
<reference evidence="3" key="1">
    <citation type="journal article" date="2019" name="Int. J. Syst. Evol. Microbiol.">
        <title>The Global Catalogue of Microorganisms (GCM) 10K type strain sequencing project: providing services to taxonomists for standard genome sequencing and annotation.</title>
        <authorList>
            <consortium name="The Broad Institute Genomics Platform"/>
            <consortium name="The Broad Institute Genome Sequencing Center for Infectious Disease"/>
            <person name="Wu L."/>
            <person name="Ma J."/>
        </authorList>
    </citation>
    <scope>NUCLEOTIDE SEQUENCE [LARGE SCALE GENOMIC DNA]</scope>
    <source>
        <strain evidence="3">CGMCC 4.7177</strain>
    </source>
</reference>
<evidence type="ECO:0000256" key="1">
    <source>
        <dbReference type="SAM" id="MobiDB-lite"/>
    </source>
</evidence>
<keyword evidence="3" id="KW-1185">Reference proteome</keyword>
<sequence length="145" mass="16298">MHVRELHHFEEERISASVRAVLDEIRRLCDGVEYKVPGKQETWDAHHKGKPAFADEIEALIDRHGQSLEAALFQARISEAVNRAADDVSALVPEDEQVRDATNLIYSAALHYLENPARPCVRRSRPATTRTSRTSSAGSRTDPTR</sequence>
<name>A0ABV9B5Z4_9ACTN</name>
<accession>A0ABV9B5Z4</accession>
<proteinExistence type="predicted"/>
<dbReference type="RefSeq" id="WP_381184720.1">
    <property type="nucleotide sequence ID" value="NZ_JBHSFK010000045.1"/>
</dbReference>
<protein>
    <submittedName>
        <fullName evidence="2">Uncharacterized protein</fullName>
    </submittedName>
</protein>
<feature type="compositionally biased region" description="Low complexity" evidence="1">
    <location>
        <begin position="126"/>
        <end position="145"/>
    </location>
</feature>